<feature type="domain" description="Anti-sigma K factor RskA C-terminal" evidence="11">
    <location>
        <begin position="104"/>
        <end position="243"/>
    </location>
</feature>
<reference evidence="14" key="1">
    <citation type="journal article" date="2019" name="Int. J. Syst. Evol. Microbiol.">
        <title>The Global Catalogue of Microorganisms (GCM) 10K type strain sequencing project: providing services to taxonomists for standard genome sequencing and annotation.</title>
        <authorList>
            <consortium name="The Broad Institute Genomics Platform"/>
            <consortium name="The Broad Institute Genome Sequencing Center for Infectious Disease"/>
            <person name="Wu L."/>
            <person name="Ma J."/>
        </authorList>
    </citation>
    <scope>NUCLEOTIDE SEQUENCE [LARGE SCALE GENOMIC DNA]</scope>
    <source>
        <strain evidence="14">JCM 4816</strain>
    </source>
</reference>
<dbReference type="InterPro" id="IPR018764">
    <property type="entry name" value="RskA_C"/>
</dbReference>
<protein>
    <recommendedName>
        <fullName evidence="10">Regulator of SigK</fullName>
    </recommendedName>
    <alternativeName>
        <fullName evidence="9">Sigma-K anti-sigma factor RskA</fullName>
    </alternativeName>
</protein>
<keyword evidence="4" id="KW-0812">Transmembrane</keyword>
<comment type="subcellular location">
    <subcellularLocation>
        <location evidence="2">Cell membrane</location>
    </subcellularLocation>
    <subcellularLocation>
        <location evidence="1">Membrane</location>
        <topology evidence="1">Single-pass membrane protein</topology>
    </subcellularLocation>
</comment>
<dbReference type="Proteomes" id="UP001596174">
    <property type="component" value="Unassembled WGS sequence"/>
</dbReference>
<dbReference type="RefSeq" id="WP_380588004.1">
    <property type="nucleotide sequence ID" value="NZ_JBHSQJ010000122.1"/>
</dbReference>
<dbReference type="InterPro" id="IPR027383">
    <property type="entry name" value="Znf_put"/>
</dbReference>
<keyword evidence="8" id="KW-0804">Transcription</keyword>
<evidence type="ECO:0000256" key="3">
    <source>
        <dbReference type="ARBA" id="ARBA00022475"/>
    </source>
</evidence>
<evidence type="ECO:0000256" key="4">
    <source>
        <dbReference type="ARBA" id="ARBA00022692"/>
    </source>
</evidence>
<dbReference type="EMBL" id="JBHSQJ010000122">
    <property type="protein sequence ID" value="MFC5910583.1"/>
    <property type="molecule type" value="Genomic_DNA"/>
</dbReference>
<evidence type="ECO:0000256" key="10">
    <source>
        <dbReference type="ARBA" id="ARBA00030803"/>
    </source>
</evidence>
<evidence type="ECO:0000256" key="9">
    <source>
        <dbReference type="ARBA" id="ARBA00029829"/>
    </source>
</evidence>
<evidence type="ECO:0000259" key="11">
    <source>
        <dbReference type="Pfam" id="PF10099"/>
    </source>
</evidence>
<evidence type="ECO:0000313" key="14">
    <source>
        <dbReference type="Proteomes" id="UP001596174"/>
    </source>
</evidence>
<accession>A0ABW1G953</accession>
<evidence type="ECO:0000256" key="7">
    <source>
        <dbReference type="ARBA" id="ARBA00023136"/>
    </source>
</evidence>
<evidence type="ECO:0000259" key="12">
    <source>
        <dbReference type="Pfam" id="PF13490"/>
    </source>
</evidence>
<dbReference type="Gene3D" id="1.10.10.1320">
    <property type="entry name" value="Anti-sigma factor, zinc-finger domain"/>
    <property type="match status" value="1"/>
</dbReference>
<keyword evidence="5" id="KW-1133">Transmembrane helix</keyword>
<keyword evidence="3" id="KW-1003">Cell membrane</keyword>
<evidence type="ECO:0000256" key="1">
    <source>
        <dbReference type="ARBA" id="ARBA00004167"/>
    </source>
</evidence>
<dbReference type="InterPro" id="IPR051474">
    <property type="entry name" value="Anti-sigma-K/W_factor"/>
</dbReference>
<keyword evidence="14" id="KW-1185">Reference proteome</keyword>
<dbReference type="PANTHER" id="PTHR37461:SF1">
    <property type="entry name" value="ANTI-SIGMA-K FACTOR RSKA"/>
    <property type="match status" value="1"/>
</dbReference>
<evidence type="ECO:0000313" key="13">
    <source>
        <dbReference type="EMBL" id="MFC5910583.1"/>
    </source>
</evidence>
<dbReference type="InterPro" id="IPR041916">
    <property type="entry name" value="Anti_sigma_zinc_sf"/>
</dbReference>
<organism evidence="13 14">
    <name type="scientific">Streptacidiphilus monticola</name>
    <dbReference type="NCBI Taxonomy" id="2161674"/>
    <lineage>
        <taxon>Bacteria</taxon>
        <taxon>Bacillati</taxon>
        <taxon>Actinomycetota</taxon>
        <taxon>Actinomycetes</taxon>
        <taxon>Kitasatosporales</taxon>
        <taxon>Streptomycetaceae</taxon>
        <taxon>Streptacidiphilus</taxon>
    </lineage>
</organism>
<dbReference type="Pfam" id="PF10099">
    <property type="entry name" value="RskA_C"/>
    <property type="match status" value="1"/>
</dbReference>
<feature type="domain" description="Putative zinc-finger" evidence="12">
    <location>
        <begin position="17"/>
        <end position="37"/>
    </location>
</feature>
<dbReference type="PANTHER" id="PTHR37461">
    <property type="entry name" value="ANTI-SIGMA-K FACTOR RSKA"/>
    <property type="match status" value="1"/>
</dbReference>
<evidence type="ECO:0000256" key="6">
    <source>
        <dbReference type="ARBA" id="ARBA00023015"/>
    </source>
</evidence>
<evidence type="ECO:0000256" key="2">
    <source>
        <dbReference type="ARBA" id="ARBA00004236"/>
    </source>
</evidence>
<keyword evidence="7" id="KW-0472">Membrane</keyword>
<evidence type="ECO:0000256" key="8">
    <source>
        <dbReference type="ARBA" id="ARBA00023163"/>
    </source>
</evidence>
<proteinExistence type="predicted"/>
<evidence type="ECO:0000256" key="5">
    <source>
        <dbReference type="ARBA" id="ARBA00022989"/>
    </source>
</evidence>
<keyword evidence="6" id="KW-0805">Transcription regulation</keyword>
<sequence>MTAADLHTLAGAYAVWALDEDERRAFEAHLDQCESCRTEVGEFQATAARLAQATAETPPPAMKQQVLRRAALVRHDPPEVQLPAPRSHRAAPVRRAQAFILAASVAAAAALGGVAVWQYQDAHDAHQQAVQAEAHAQQIAAVLAAPDARTVSGTVNDTTRAVVVESRSQNRAVFLTPGLPALPADKVYQLWYDDAGTMRPAGLVPPGTANQTVLLTGALGPARGMGITVEPAGGSPRPTSAPIALMAFPTT</sequence>
<comment type="caution">
    <text evidence="13">The sequence shown here is derived from an EMBL/GenBank/DDBJ whole genome shotgun (WGS) entry which is preliminary data.</text>
</comment>
<dbReference type="Pfam" id="PF13490">
    <property type="entry name" value="zf-HC2"/>
    <property type="match status" value="1"/>
</dbReference>
<gene>
    <name evidence="13" type="ORF">ACFP3V_25625</name>
</gene>
<name>A0ABW1G953_9ACTN</name>